<protein>
    <submittedName>
        <fullName evidence="2">Uncharacterized protein</fullName>
    </submittedName>
</protein>
<gene>
    <name evidence="2" type="ORF">HHA01_05790</name>
</gene>
<reference evidence="2 3" key="1">
    <citation type="submission" date="2019-06" db="EMBL/GenBank/DDBJ databases">
        <title>Whole genome shotgun sequence of Halomonas halmophila NBRC 15537.</title>
        <authorList>
            <person name="Hosoyama A."/>
            <person name="Uohara A."/>
            <person name="Ohji S."/>
            <person name="Ichikawa N."/>
        </authorList>
    </citation>
    <scope>NUCLEOTIDE SEQUENCE [LARGE SCALE GENOMIC DNA]</scope>
    <source>
        <strain evidence="2 3">NBRC 15537</strain>
    </source>
</reference>
<dbReference type="Proteomes" id="UP000319812">
    <property type="component" value="Unassembled WGS sequence"/>
</dbReference>
<accession>A0A4Y4EUL4</accession>
<organism evidence="2 3">
    <name type="scientific">Halomonas halmophila</name>
    <dbReference type="NCBI Taxonomy" id="252"/>
    <lineage>
        <taxon>Bacteria</taxon>
        <taxon>Pseudomonadati</taxon>
        <taxon>Pseudomonadota</taxon>
        <taxon>Gammaproteobacteria</taxon>
        <taxon>Oceanospirillales</taxon>
        <taxon>Halomonadaceae</taxon>
        <taxon>Halomonas</taxon>
    </lineage>
</organism>
<keyword evidence="1" id="KW-0812">Transmembrane</keyword>
<evidence type="ECO:0000313" key="2">
    <source>
        <dbReference type="EMBL" id="GED21602.1"/>
    </source>
</evidence>
<feature type="transmembrane region" description="Helical" evidence="1">
    <location>
        <begin position="36"/>
        <end position="53"/>
    </location>
</feature>
<sequence length="54" mass="5812">MTVLSLVSSRQGQGWLLVAVTLIILLEKLISPWQWLANLLGLGLMALGVLILVG</sequence>
<evidence type="ECO:0000256" key="1">
    <source>
        <dbReference type="SAM" id="Phobius"/>
    </source>
</evidence>
<keyword evidence="3" id="KW-1185">Reference proteome</keyword>
<dbReference type="RefSeq" id="WP_170214823.1">
    <property type="nucleotide sequence ID" value="NZ_BJOC01000011.1"/>
</dbReference>
<dbReference type="EMBL" id="BJOC01000011">
    <property type="protein sequence ID" value="GED21602.1"/>
    <property type="molecule type" value="Genomic_DNA"/>
</dbReference>
<dbReference type="AlphaFoldDB" id="A0A4Y4EUL4"/>
<keyword evidence="1" id="KW-0472">Membrane</keyword>
<comment type="caution">
    <text evidence="2">The sequence shown here is derived from an EMBL/GenBank/DDBJ whole genome shotgun (WGS) entry which is preliminary data.</text>
</comment>
<proteinExistence type="predicted"/>
<name>A0A4Y4EUL4_9GAMM</name>
<keyword evidence="1" id="KW-1133">Transmembrane helix</keyword>
<evidence type="ECO:0000313" key="3">
    <source>
        <dbReference type="Proteomes" id="UP000319812"/>
    </source>
</evidence>